<name>A0A450UJ40_9GAMM</name>
<dbReference type="EMBL" id="CAADFJ010000031">
    <property type="protein sequence ID" value="VFJ99417.1"/>
    <property type="molecule type" value="Genomic_DNA"/>
</dbReference>
<accession>A0A450UJ40</accession>
<reference evidence="2" key="1">
    <citation type="submission" date="2019-02" db="EMBL/GenBank/DDBJ databases">
        <authorList>
            <person name="Gruber-Vodicka R. H."/>
            <person name="Seah K. B. B."/>
        </authorList>
    </citation>
    <scope>NUCLEOTIDE SEQUENCE</scope>
    <source>
        <strain evidence="3">BECK_SA2B12</strain>
        <strain evidence="1">BECK_SA2B15</strain>
        <strain evidence="2">BECK_SA2B20</strain>
    </source>
</reference>
<sequence>MPICFANAKSRLVGVRRSFAKARVQPFSAADLAMADTPSNRKSCTRNGEPLNDPGLDIFAYDEWYLGDDDKEHPMIPDDALILASTRARTVRCLSKKSRTDFFTI</sequence>
<organism evidence="2">
    <name type="scientific">Candidatus Kentrum eta</name>
    <dbReference type="NCBI Taxonomy" id="2126337"/>
    <lineage>
        <taxon>Bacteria</taxon>
        <taxon>Pseudomonadati</taxon>
        <taxon>Pseudomonadota</taxon>
        <taxon>Gammaproteobacteria</taxon>
        <taxon>Candidatus Kentrum</taxon>
    </lineage>
</organism>
<gene>
    <name evidence="1" type="ORF">BECKH772A_GA0070896_1003228</name>
    <name evidence="2" type="ORF">BECKH772B_GA0070898_100316</name>
    <name evidence="3" type="ORF">BECKH772C_GA0070978_1003129</name>
</gene>
<protein>
    <submittedName>
        <fullName evidence="2">Uncharacterized protein</fullName>
    </submittedName>
</protein>
<dbReference type="EMBL" id="CAADFG010000032">
    <property type="protein sequence ID" value="VFJ91550.1"/>
    <property type="molecule type" value="Genomic_DNA"/>
</dbReference>
<dbReference type="EMBL" id="CAADFI010000031">
    <property type="protein sequence ID" value="VFJ92538.1"/>
    <property type="molecule type" value="Genomic_DNA"/>
</dbReference>
<evidence type="ECO:0000313" key="1">
    <source>
        <dbReference type="EMBL" id="VFJ91550.1"/>
    </source>
</evidence>
<proteinExistence type="predicted"/>
<evidence type="ECO:0000313" key="2">
    <source>
        <dbReference type="EMBL" id="VFJ92538.1"/>
    </source>
</evidence>
<dbReference type="AlphaFoldDB" id="A0A450UJ40"/>
<evidence type="ECO:0000313" key="3">
    <source>
        <dbReference type="EMBL" id="VFJ99417.1"/>
    </source>
</evidence>